<dbReference type="OrthoDB" id="295158at2759"/>
<dbReference type="GO" id="GO:0016279">
    <property type="term" value="F:protein-lysine N-methyltransferase activity"/>
    <property type="evidence" value="ECO:0007669"/>
    <property type="project" value="TreeGrafter"/>
</dbReference>
<keyword evidence="3" id="KW-1185">Reference proteome</keyword>
<reference evidence="2" key="1">
    <citation type="submission" date="2021-01" db="EMBL/GenBank/DDBJ databases">
        <authorList>
            <consortium name="Genoscope - CEA"/>
            <person name="William W."/>
        </authorList>
    </citation>
    <scope>NUCLEOTIDE SEQUENCE</scope>
</reference>
<accession>A0A8S1XXP7</accession>
<feature type="coiled-coil region" evidence="1">
    <location>
        <begin position="587"/>
        <end position="624"/>
    </location>
</feature>
<organism evidence="2 3">
    <name type="scientific">Paramecium octaurelia</name>
    <dbReference type="NCBI Taxonomy" id="43137"/>
    <lineage>
        <taxon>Eukaryota</taxon>
        <taxon>Sar</taxon>
        <taxon>Alveolata</taxon>
        <taxon>Ciliophora</taxon>
        <taxon>Intramacronucleata</taxon>
        <taxon>Oligohymenophorea</taxon>
        <taxon>Peniculida</taxon>
        <taxon>Parameciidae</taxon>
        <taxon>Paramecium</taxon>
    </lineage>
</organism>
<dbReference type="AlphaFoldDB" id="A0A8S1XXP7"/>
<protein>
    <submittedName>
        <fullName evidence="2">Uncharacterized protein</fullName>
    </submittedName>
</protein>
<dbReference type="InterPro" id="IPR050600">
    <property type="entry name" value="SETD3_SETD6_MTase"/>
</dbReference>
<dbReference type="FunFam" id="3.90.1410.10:FF:000025">
    <property type="entry name" value="Uncharacterized protein"/>
    <property type="match status" value="1"/>
</dbReference>
<evidence type="ECO:0000313" key="3">
    <source>
        <dbReference type="Proteomes" id="UP000683925"/>
    </source>
</evidence>
<comment type="caution">
    <text evidence="2">The sequence shown here is derived from an EMBL/GenBank/DDBJ whole genome shotgun (WGS) entry which is preliminary data.</text>
</comment>
<keyword evidence="1" id="KW-0175">Coiled coil</keyword>
<dbReference type="PANTHER" id="PTHR13271">
    <property type="entry name" value="UNCHARACTERIZED PUTATIVE METHYLTRANSFERASE"/>
    <property type="match status" value="1"/>
</dbReference>
<dbReference type="PANTHER" id="PTHR13271:SF34">
    <property type="entry name" value="N-LYSINE METHYLTRANSFERASE SETD6"/>
    <property type="match status" value="1"/>
</dbReference>
<dbReference type="EMBL" id="CAJJDP010000135">
    <property type="protein sequence ID" value="CAD8205142.1"/>
    <property type="molecule type" value="Genomic_DNA"/>
</dbReference>
<dbReference type="OMA" id="FNHECAD"/>
<dbReference type="Proteomes" id="UP000683925">
    <property type="component" value="Unassembled WGS sequence"/>
</dbReference>
<evidence type="ECO:0000256" key="1">
    <source>
        <dbReference type="SAM" id="Coils"/>
    </source>
</evidence>
<evidence type="ECO:0000313" key="2">
    <source>
        <dbReference type="EMBL" id="CAD8205142.1"/>
    </source>
</evidence>
<dbReference type="CDD" id="cd10527">
    <property type="entry name" value="SET_LSMT"/>
    <property type="match status" value="1"/>
</dbReference>
<dbReference type="GO" id="GO:0005634">
    <property type="term" value="C:nucleus"/>
    <property type="evidence" value="ECO:0007669"/>
    <property type="project" value="TreeGrafter"/>
</dbReference>
<sequence>MKRSSTGKKFHKLKGLKKADPNAITSETPKHIEDFIEHLSSQGSLIKKVKYAYFQTKNGLKYPGLIATEHIVPNDTLVTLPRETLLTTLQAFESPLKPMFLEYPQFFSPQFHSQWEYHQILAFLLYEYQRGTDSKWYHMIVNFPRDVDYAVFWNTQELESLKDEKIIKSARKKYIGLLVTFQTLRYIADKFPNLYKPGIVTMENAIWIHTSIVTRCFGGQGLKYVTMVPFCELFNHECADVCYDLEQQDKSTRYNFEFMTKKLVNGQQNDDELSITSSENSQLSEDDMSDSEFVTGEYDQYQEFNFEQFSQNSIINFEENIRRCFMKNESEISNEQIKMRKEFNIRLNIQRDVFQLAIDCKAFLFQTIDFGDNFSIFFLGQIFQQLDQLIEQFFSQERSSYQVRAELKQIKIDCNQYKNQWYSFQNEVLKRPIQQKYNYFAQKIGRKPERPIFSMEQILSQPVDRSCDYYTQAFQKETFQNLLMRTRDPFEKGSQVYFCYSRLSNRIMLLKYGMSLEYNKYDSTFLRVEFLKYLKSKVGIWIVHRFKLNRLKRFKLKHIVPPYELIVFCKLIYWNTNVHSVDTIFKIQDLQLERKALSLAQEILNEQNSKFKETIEELEQLLLDKSLGYHQYFAVVYRLERLRIYRRNIHLINISIIVIDKLMNGVPFEKATERTEFDFDFYETNRYILRKYFDQIRWALYQQK</sequence>
<gene>
    <name evidence="2" type="ORF">POCTA_138.1.T1340153</name>
</gene>
<name>A0A8S1XXP7_PAROT</name>
<proteinExistence type="predicted"/>